<reference evidence="2 3" key="1">
    <citation type="journal article" date="2023" name="IMA Fungus">
        <title>Comparative genomic study of the Penicillium genus elucidates a diverse pangenome and 15 lateral gene transfer events.</title>
        <authorList>
            <person name="Petersen C."/>
            <person name="Sorensen T."/>
            <person name="Nielsen M.R."/>
            <person name="Sondergaard T.E."/>
            <person name="Sorensen J.L."/>
            <person name="Fitzpatrick D.A."/>
            <person name="Frisvad J.C."/>
            <person name="Nielsen K.L."/>
        </authorList>
    </citation>
    <scope>NUCLEOTIDE SEQUENCE [LARGE SCALE GENOMIC DNA]</scope>
    <source>
        <strain evidence="2 3">IBT 35679</strain>
    </source>
</reference>
<name>A0AAD6D5J7_9EURO</name>
<dbReference type="Proteomes" id="UP001220324">
    <property type="component" value="Unassembled WGS sequence"/>
</dbReference>
<feature type="region of interest" description="Disordered" evidence="1">
    <location>
        <begin position="1"/>
        <end position="80"/>
    </location>
</feature>
<dbReference type="EMBL" id="JAQIZZ010000002">
    <property type="protein sequence ID" value="KAJ5553461.1"/>
    <property type="molecule type" value="Genomic_DNA"/>
</dbReference>
<evidence type="ECO:0000313" key="2">
    <source>
        <dbReference type="EMBL" id="KAJ5553461.1"/>
    </source>
</evidence>
<sequence>MTASAGEVAARGAPTGPRCRADFHDRGHGSHGNPGVPFAHSSADVPPAGIATHWQHPSSRPHPPWPGWTQSSIPRPLDPS</sequence>
<gene>
    <name evidence="2" type="ORF">N7494_002839</name>
</gene>
<feature type="compositionally biased region" description="Basic and acidic residues" evidence="1">
    <location>
        <begin position="19"/>
        <end position="28"/>
    </location>
</feature>
<organism evidence="2 3">
    <name type="scientific">Penicillium frequentans</name>
    <dbReference type="NCBI Taxonomy" id="3151616"/>
    <lineage>
        <taxon>Eukaryota</taxon>
        <taxon>Fungi</taxon>
        <taxon>Dikarya</taxon>
        <taxon>Ascomycota</taxon>
        <taxon>Pezizomycotina</taxon>
        <taxon>Eurotiomycetes</taxon>
        <taxon>Eurotiomycetidae</taxon>
        <taxon>Eurotiales</taxon>
        <taxon>Aspergillaceae</taxon>
        <taxon>Penicillium</taxon>
    </lineage>
</organism>
<accession>A0AAD6D5J7</accession>
<dbReference type="AlphaFoldDB" id="A0AAD6D5J7"/>
<comment type="caution">
    <text evidence="2">The sequence shown here is derived from an EMBL/GenBank/DDBJ whole genome shotgun (WGS) entry which is preliminary data.</text>
</comment>
<proteinExistence type="predicted"/>
<evidence type="ECO:0000256" key="1">
    <source>
        <dbReference type="SAM" id="MobiDB-lite"/>
    </source>
</evidence>
<protein>
    <submittedName>
        <fullName evidence="2">Uncharacterized protein</fullName>
    </submittedName>
</protein>
<evidence type="ECO:0000313" key="3">
    <source>
        <dbReference type="Proteomes" id="UP001220324"/>
    </source>
</evidence>
<keyword evidence="3" id="KW-1185">Reference proteome</keyword>